<evidence type="ECO:0000259" key="2">
    <source>
        <dbReference type="Pfam" id="PF02954"/>
    </source>
</evidence>
<dbReference type="InterPro" id="IPR002197">
    <property type="entry name" value="HTH_Fis"/>
</dbReference>
<dbReference type="EMBL" id="UINC01041142">
    <property type="protein sequence ID" value="SVB42002.1"/>
    <property type="molecule type" value="Genomic_DNA"/>
</dbReference>
<name>A0A382DV71_9ZZZZ</name>
<accession>A0A382DV71</accession>
<dbReference type="PRINTS" id="PR01590">
    <property type="entry name" value="HTHFIS"/>
</dbReference>
<feature type="non-terminal residue" evidence="3">
    <location>
        <position position="1"/>
    </location>
</feature>
<feature type="domain" description="DNA binding HTH" evidence="2">
    <location>
        <begin position="56"/>
        <end position="96"/>
    </location>
</feature>
<dbReference type="InterPro" id="IPR009057">
    <property type="entry name" value="Homeodomain-like_sf"/>
</dbReference>
<dbReference type="SUPFAM" id="SSF46689">
    <property type="entry name" value="Homeodomain-like"/>
    <property type="match status" value="1"/>
</dbReference>
<evidence type="ECO:0000256" key="1">
    <source>
        <dbReference type="SAM" id="MobiDB-lite"/>
    </source>
</evidence>
<gene>
    <name evidence="3" type="ORF">METZ01_LOCUS194856</name>
</gene>
<dbReference type="GO" id="GO:0043565">
    <property type="term" value="F:sequence-specific DNA binding"/>
    <property type="evidence" value="ECO:0007669"/>
    <property type="project" value="InterPro"/>
</dbReference>
<dbReference type="AlphaFoldDB" id="A0A382DV71"/>
<evidence type="ECO:0000313" key="3">
    <source>
        <dbReference type="EMBL" id="SVB42002.1"/>
    </source>
</evidence>
<dbReference type="Pfam" id="PF02954">
    <property type="entry name" value="HTH_8"/>
    <property type="match status" value="1"/>
</dbReference>
<reference evidence="3" key="1">
    <citation type="submission" date="2018-05" db="EMBL/GenBank/DDBJ databases">
        <authorList>
            <person name="Lanie J.A."/>
            <person name="Ng W.-L."/>
            <person name="Kazmierczak K.M."/>
            <person name="Andrzejewski T.M."/>
            <person name="Davidsen T.M."/>
            <person name="Wayne K.J."/>
            <person name="Tettelin H."/>
            <person name="Glass J.I."/>
            <person name="Rusch D."/>
            <person name="Podicherti R."/>
            <person name="Tsui H.-C.T."/>
            <person name="Winkler M.E."/>
        </authorList>
    </citation>
    <scope>NUCLEOTIDE SEQUENCE</scope>
</reference>
<dbReference type="Gene3D" id="1.10.10.60">
    <property type="entry name" value="Homeodomain-like"/>
    <property type="match status" value="1"/>
</dbReference>
<protein>
    <recommendedName>
        <fullName evidence="2">DNA binding HTH domain-containing protein</fullName>
    </recommendedName>
</protein>
<organism evidence="3">
    <name type="scientific">marine metagenome</name>
    <dbReference type="NCBI Taxonomy" id="408172"/>
    <lineage>
        <taxon>unclassified sequences</taxon>
        <taxon>metagenomes</taxon>
        <taxon>ecological metagenomes</taxon>
    </lineage>
</organism>
<sequence length="103" mass="11333">DIKYILDEHTSNINVAALPQSRPTPSSEPSTDSVETSKAGAGSPSTVSIDTTAVKTLKELEYEAIVVGLERTNWNMTTTARQLGISRMTLYRKLDQHGLRKKD</sequence>
<proteinExistence type="predicted"/>
<feature type="compositionally biased region" description="Polar residues" evidence="1">
    <location>
        <begin position="21"/>
        <end position="36"/>
    </location>
</feature>
<feature type="region of interest" description="Disordered" evidence="1">
    <location>
        <begin position="14"/>
        <end position="50"/>
    </location>
</feature>